<reference evidence="3 4" key="2">
    <citation type="journal article" date="2022" name="Mol. Biol. Evol.">
        <title>Comparative Genomics Reveals Insights into the Divergent Evolution of Astigmatic Mites and Household Pest Adaptations.</title>
        <authorList>
            <person name="Xiong Q."/>
            <person name="Wan A.T."/>
            <person name="Liu X."/>
            <person name="Fung C.S."/>
            <person name="Xiao X."/>
            <person name="Malainual N."/>
            <person name="Hou J."/>
            <person name="Wang L."/>
            <person name="Wang M."/>
            <person name="Yang K.Y."/>
            <person name="Cui Y."/>
            <person name="Leung E.L."/>
            <person name="Nong W."/>
            <person name="Shin S.K."/>
            <person name="Au S.W."/>
            <person name="Jeong K.Y."/>
            <person name="Chew F.T."/>
            <person name="Hui J.H."/>
            <person name="Leung T.F."/>
            <person name="Tungtrongchitr A."/>
            <person name="Zhong N."/>
            <person name="Liu Z."/>
            <person name="Tsui S.K."/>
        </authorList>
    </citation>
    <scope>NUCLEOTIDE SEQUENCE [LARGE SCALE GENOMIC DNA]</scope>
    <source>
        <strain evidence="3">Derp</strain>
    </source>
</reference>
<dbReference type="Pfam" id="PF12510">
    <property type="entry name" value="Smoothelin"/>
    <property type="match status" value="1"/>
</dbReference>
<comment type="caution">
    <text evidence="3">The sequence shown here is derived from an EMBL/GenBank/DDBJ whole genome shotgun (WGS) entry which is preliminary data.</text>
</comment>
<feature type="region of interest" description="Disordered" evidence="1">
    <location>
        <begin position="107"/>
        <end position="142"/>
    </location>
</feature>
<accession>A0ABQ8JI07</accession>
<evidence type="ECO:0000313" key="4">
    <source>
        <dbReference type="Proteomes" id="UP000887458"/>
    </source>
</evidence>
<dbReference type="EMBL" id="NJHN03000037">
    <property type="protein sequence ID" value="KAH9422233.1"/>
    <property type="molecule type" value="Genomic_DNA"/>
</dbReference>
<evidence type="ECO:0000259" key="2">
    <source>
        <dbReference type="Pfam" id="PF12510"/>
    </source>
</evidence>
<feature type="region of interest" description="Disordered" evidence="1">
    <location>
        <begin position="44"/>
        <end position="81"/>
    </location>
</feature>
<feature type="compositionally biased region" description="Low complexity" evidence="1">
    <location>
        <begin position="111"/>
        <end position="138"/>
    </location>
</feature>
<gene>
    <name evidence="3" type="ORF">DERP_002530</name>
</gene>
<organism evidence="3 4">
    <name type="scientific">Dermatophagoides pteronyssinus</name>
    <name type="common">European house dust mite</name>
    <dbReference type="NCBI Taxonomy" id="6956"/>
    <lineage>
        <taxon>Eukaryota</taxon>
        <taxon>Metazoa</taxon>
        <taxon>Ecdysozoa</taxon>
        <taxon>Arthropoda</taxon>
        <taxon>Chelicerata</taxon>
        <taxon>Arachnida</taxon>
        <taxon>Acari</taxon>
        <taxon>Acariformes</taxon>
        <taxon>Sarcoptiformes</taxon>
        <taxon>Astigmata</taxon>
        <taxon>Psoroptidia</taxon>
        <taxon>Analgoidea</taxon>
        <taxon>Pyroglyphidae</taxon>
        <taxon>Dermatophagoidinae</taxon>
        <taxon>Dermatophagoides</taxon>
    </lineage>
</organism>
<protein>
    <recommendedName>
        <fullName evidence="2">Smoothelin domain-containing protein</fullName>
    </recommendedName>
</protein>
<keyword evidence="4" id="KW-1185">Reference proteome</keyword>
<feature type="domain" description="Smoothelin" evidence="2">
    <location>
        <begin position="7"/>
        <end position="46"/>
    </location>
</feature>
<evidence type="ECO:0000313" key="3">
    <source>
        <dbReference type="EMBL" id="KAH9422233.1"/>
    </source>
</evidence>
<reference evidence="3 4" key="1">
    <citation type="journal article" date="2018" name="J. Allergy Clin. Immunol.">
        <title>High-quality assembly of Dermatophagoides pteronyssinus genome and transcriptome reveals a wide range of novel allergens.</title>
        <authorList>
            <person name="Liu X.Y."/>
            <person name="Yang K.Y."/>
            <person name="Wang M.Q."/>
            <person name="Kwok J.S."/>
            <person name="Zeng X."/>
            <person name="Yang Z."/>
            <person name="Xiao X.J."/>
            <person name="Lau C.P."/>
            <person name="Li Y."/>
            <person name="Huang Z.M."/>
            <person name="Ba J.G."/>
            <person name="Yim A.K."/>
            <person name="Ouyang C.Y."/>
            <person name="Ngai S.M."/>
            <person name="Chan T.F."/>
            <person name="Leung E.L."/>
            <person name="Liu L."/>
            <person name="Liu Z.G."/>
            <person name="Tsui S.K."/>
        </authorList>
    </citation>
    <scope>NUCLEOTIDE SEQUENCE [LARGE SCALE GENOMIC DNA]</scope>
    <source>
        <strain evidence="3">Derp</strain>
    </source>
</reference>
<dbReference type="Proteomes" id="UP000887458">
    <property type="component" value="Unassembled WGS sequence"/>
</dbReference>
<dbReference type="InterPro" id="IPR022189">
    <property type="entry name" value="SMTN"/>
</dbReference>
<name>A0ABQ8JI07_DERPT</name>
<evidence type="ECO:0000256" key="1">
    <source>
        <dbReference type="SAM" id="MobiDB-lite"/>
    </source>
</evidence>
<feature type="compositionally biased region" description="Basic and acidic residues" evidence="1">
    <location>
        <begin position="44"/>
        <end position="79"/>
    </location>
</feature>
<sequence length="314" mass="35700">MEEIEQEIDLDQITDENLLQSLLDQTDDPEDRKVIRDRIKELRSQKAAKKVERDEKLTRLTNTREDMLQQKKKEAEQHKQRTMAMYDNMARSAPAGGDKKLDTNILKQDTKPTSPTPRTTTSALPTTPRTPTSPGSFPLSIGPKVDLVEDAIKRRQREAEERKKRILAAYDVAAKTQPAGTVKEVDFDVVNKIDVSQYEIPKNTSNVGTFQMSGGVPIVKKTPSVPASPVIDALAPKFPAAAEEKLDAYERALRERQRECEERKRRLLESYQQISRCEAGPKTFVPPPNIGINNNLMHKSIKWNFKLCRKSFLF</sequence>
<proteinExistence type="predicted"/>